<dbReference type="PANTHER" id="PTHR35373:SF3">
    <property type="entry name" value="ACTIVATOR OF HSP90 ATPASE HOMOLOG 1-LIKE PROTEIN"/>
    <property type="match status" value="1"/>
</dbReference>
<dbReference type="WBParaSite" id="ASIM_0000406101-mRNA-1">
    <property type="protein sequence ID" value="ASIM_0000406101-mRNA-1"/>
    <property type="gene ID" value="ASIM_0000406101"/>
</dbReference>
<proteinExistence type="predicted"/>
<organism evidence="2">
    <name type="scientific">Anisakis simplex</name>
    <name type="common">Herring worm</name>
    <dbReference type="NCBI Taxonomy" id="6269"/>
    <lineage>
        <taxon>Eukaryota</taxon>
        <taxon>Metazoa</taxon>
        <taxon>Ecdysozoa</taxon>
        <taxon>Nematoda</taxon>
        <taxon>Chromadorea</taxon>
        <taxon>Rhabditida</taxon>
        <taxon>Spirurina</taxon>
        <taxon>Ascaridomorpha</taxon>
        <taxon>Ascaridoidea</taxon>
        <taxon>Anisakidae</taxon>
        <taxon>Anisakis</taxon>
        <taxon>Anisakis simplex complex</taxon>
    </lineage>
</organism>
<evidence type="ECO:0000256" key="1">
    <source>
        <dbReference type="SAM" id="MobiDB-lite"/>
    </source>
</evidence>
<feature type="compositionally biased region" description="Polar residues" evidence="1">
    <location>
        <begin position="184"/>
        <end position="207"/>
    </location>
</feature>
<reference evidence="2" key="1">
    <citation type="submission" date="2017-02" db="UniProtKB">
        <authorList>
            <consortium name="WormBaseParasite"/>
        </authorList>
    </citation>
    <scope>IDENTIFICATION</scope>
</reference>
<accession>A0A0M3J901</accession>
<dbReference type="PANTHER" id="PTHR35373">
    <property type="entry name" value="PROTEIN CBG16894"/>
    <property type="match status" value="1"/>
</dbReference>
<evidence type="ECO:0000313" key="2">
    <source>
        <dbReference type="WBParaSite" id="ASIM_0000406101-mRNA-1"/>
    </source>
</evidence>
<feature type="region of interest" description="Disordered" evidence="1">
    <location>
        <begin position="179"/>
        <end position="226"/>
    </location>
</feature>
<name>A0A0M3J901_ANISI</name>
<sequence length="226" mass="25671">LISDRPLNQLLTVSMSHPNCKRPIAYRIIYEDNYCRLLRSCLVIKRYFFPTAKDKVITIDEIKRVFFKKQETPADLFKAKDWGMTASPIWWACDFARGFHGKDTNYYNVVIDTGTRIMKGFSVVSIGDFLSQLRPLVDNDKFVSDRLPSCADRVINKDTPQQSLIENGNGNQVNNVCNKRDMNANDSDSDGTVSNTDNESDDNNINVGSDKLNDSNNRTVDIKLEA</sequence>
<dbReference type="AlphaFoldDB" id="A0A0M3J901"/>
<protein>
    <submittedName>
        <fullName evidence="2">Peptidase A1 domain-containing protein</fullName>
    </submittedName>
</protein>